<reference evidence="8" key="2">
    <citation type="journal article" date="2019" name="Int. J. Syst. Evol. Microbiol.">
        <title>The Global Catalogue of Microorganisms (GCM) 10K type strain sequencing project: providing services to taxonomists for standard genome sequencing and annotation.</title>
        <authorList>
            <consortium name="The Broad Institute Genomics Platform"/>
            <consortium name="The Broad Institute Genome Sequencing Center for Infectious Disease"/>
            <person name="Wu L."/>
            <person name="Ma J."/>
        </authorList>
    </citation>
    <scope>NUCLEOTIDE SEQUENCE [LARGE SCALE GENOMIC DNA]</scope>
    <source>
        <strain evidence="8">CGMCC 1.18437</strain>
    </source>
</reference>
<dbReference type="GO" id="GO:0008263">
    <property type="term" value="F:pyrimidine-specific mismatch base pair DNA N-glycosylase activity"/>
    <property type="evidence" value="ECO:0007669"/>
    <property type="project" value="TreeGrafter"/>
</dbReference>
<dbReference type="Gene3D" id="3.40.470.10">
    <property type="entry name" value="Uracil-DNA glycosylase-like domain"/>
    <property type="match status" value="1"/>
</dbReference>
<organism evidence="6 7">
    <name type="scientific">Deinococcus metalli</name>
    <dbReference type="NCBI Taxonomy" id="1141878"/>
    <lineage>
        <taxon>Bacteria</taxon>
        <taxon>Thermotogati</taxon>
        <taxon>Deinococcota</taxon>
        <taxon>Deinococci</taxon>
        <taxon>Deinococcales</taxon>
        <taxon>Deinococcaceae</taxon>
        <taxon>Deinococcus</taxon>
    </lineage>
</organism>
<keyword evidence="8" id="KW-1185">Reference proteome</keyword>
<dbReference type="GO" id="GO:0006285">
    <property type="term" value="P:base-excision repair, AP site formation"/>
    <property type="evidence" value="ECO:0007669"/>
    <property type="project" value="InterPro"/>
</dbReference>
<dbReference type="Proteomes" id="UP000619376">
    <property type="component" value="Unassembled WGS sequence"/>
</dbReference>
<name>A0A7W8KIH3_9DEIO</name>
<dbReference type="EMBL" id="BNAJ01000006">
    <property type="protein sequence ID" value="GHF48779.1"/>
    <property type="molecule type" value="Genomic_DNA"/>
</dbReference>
<dbReference type="InterPro" id="IPR005122">
    <property type="entry name" value="Uracil-DNA_glycosylase-like"/>
</dbReference>
<dbReference type="Proteomes" id="UP000539473">
    <property type="component" value="Unassembled WGS sequence"/>
</dbReference>
<evidence type="ECO:0000313" key="6">
    <source>
        <dbReference type="EMBL" id="MBB5377129.1"/>
    </source>
</evidence>
<keyword evidence="3" id="KW-0234">DNA repair</keyword>
<evidence type="ECO:0000256" key="1">
    <source>
        <dbReference type="ARBA" id="ARBA00022763"/>
    </source>
</evidence>
<dbReference type="Pfam" id="PF03167">
    <property type="entry name" value="UDG"/>
    <property type="match status" value="1"/>
</dbReference>
<proteinExistence type="predicted"/>
<dbReference type="GO" id="GO:0004844">
    <property type="term" value="F:uracil DNA N-glycosylase activity"/>
    <property type="evidence" value="ECO:0007669"/>
    <property type="project" value="TreeGrafter"/>
</dbReference>
<dbReference type="InterPro" id="IPR036895">
    <property type="entry name" value="Uracil-DNA_glycosylase-like_sf"/>
</dbReference>
<comment type="caution">
    <text evidence="6">The sequence shown here is derived from an EMBL/GenBank/DDBJ whole genome shotgun (WGS) entry which is preliminary data.</text>
</comment>
<evidence type="ECO:0000256" key="2">
    <source>
        <dbReference type="ARBA" id="ARBA00022801"/>
    </source>
</evidence>
<evidence type="ECO:0000313" key="5">
    <source>
        <dbReference type="EMBL" id="GHF48779.1"/>
    </source>
</evidence>
<evidence type="ECO:0000313" key="8">
    <source>
        <dbReference type="Proteomes" id="UP000619376"/>
    </source>
</evidence>
<dbReference type="EC" id="3.2.2.-" evidence="6"/>
<evidence type="ECO:0000256" key="3">
    <source>
        <dbReference type="ARBA" id="ARBA00023204"/>
    </source>
</evidence>
<dbReference type="PANTHER" id="PTHR12159:SF9">
    <property type="entry name" value="G_T MISMATCH-SPECIFIC THYMINE DNA GLYCOSYLASE"/>
    <property type="match status" value="1"/>
</dbReference>
<evidence type="ECO:0000259" key="4">
    <source>
        <dbReference type="Pfam" id="PF03167"/>
    </source>
</evidence>
<dbReference type="InterPro" id="IPR015637">
    <property type="entry name" value="MUG/TDG"/>
</dbReference>
<accession>A0A7W8KIH3</accession>
<protein>
    <submittedName>
        <fullName evidence="5">Mismatch-specific DNA-glycosylase</fullName>
    </submittedName>
    <submittedName>
        <fullName evidence="6">TDG/mug DNA glycosylase family protein</fullName>
        <ecNumber evidence="6">3.2.2.-</ecNumber>
    </submittedName>
</protein>
<reference evidence="5" key="1">
    <citation type="journal article" date="2014" name="Int. J. Syst. Evol. Microbiol.">
        <title>Complete genome of a new Firmicutes species belonging to the dominant human colonic microbiota ('Ruminococcus bicirculans') reveals two chromosomes and a selective capacity to utilize plant glucans.</title>
        <authorList>
            <consortium name="NISC Comparative Sequencing Program"/>
            <person name="Wegmann U."/>
            <person name="Louis P."/>
            <person name="Goesmann A."/>
            <person name="Henrissat B."/>
            <person name="Duncan S.H."/>
            <person name="Flint H.J."/>
        </authorList>
    </citation>
    <scope>NUCLEOTIDE SEQUENCE</scope>
    <source>
        <strain evidence="5">CGMCC 1.18437</strain>
    </source>
</reference>
<dbReference type="PANTHER" id="PTHR12159">
    <property type="entry name" value="G/T AND G/U MISMATCH-SPECIFIC DNA GLYCOSYLASE"/>
    <property type="match status" value="1"/>
</dbReference>
<reference evidence="5" key="4">
    <citation type="submission" date="2024-05" db="EMBL/GenBank/DDBJ databases">
        <authorList>
            <person name="Sun Q."/>
            <person name="Zhou Y."/>
        </authorList>
    </citation>
    <scope>NUCLEOTIDE SEQUENCE</scope>
    <source>
        <strain evidence="5">CGMCC 1.18437</strain>
    </source>
</reference>
<feature type="domain" description="Uracil-DNA glycosylase-like" evidence="4">
    <location>
        <begin position="24"/>
        <end position="174"/>
    </location>
</feature>
<reference evidence="6 7" key="3">
    <citation type="submission" date="2020-08" db="EMBL/GenBank/DDBJ databases">
        <title>Genomic Encyclopedia of Type Strains, Phase IV (KMG-IV): sequencing the most valuable type-strain genomes for metagenomic binning, comparative biology and taxonomic classification.</title>
        <authorList>
            <person name="Goeker M."/>
        </authorList>
    </citation>
    <scope>NUCLEOTIDE SEQUENCE [LARGE SCALE GENOMIC DNA]</scope>
    <source>
        <strain evidence="6 7">DSM 27521</strain>
    </source>
</reference>
<dbReference type="SUPFAM" id="SSF52141">
    <property type="entry name" value="Uracil-DNA glycosylase-like"/>
    <property type="match status" value="1"/>
</dbReference>
<dbReference type="CDD" id="cd10028">
    <property type="entry name" value="UDG-F2_TDG_MUG"/>
    <property type="match status" value="1"/>
</dbReference>
<dbReference type="EMBL" id="JACHFK010000006">
    <property type="protein sequence ID" value="MBB5377129.1"/>
    <property type="molecule type" value="Genomic_DNA"/>
</dbReference>
<keyword evidence="2 6" id="KW-0378">Hydrolase</keyword>
<keyword evidence="6" id="KW-0326">Glycosidase</keyword>
<dbReference type="AlphaFoldDB" id="A0A7W8KIH3"/>
<keyword evidence="1" id="KW-0227">DNA damage</keyword>
<evidence type="ECO:0000313" key="7">
    <source>
        <dbReference type="Proteomes" id="UP000539473"/>
    </source>
</evidence>
<sequence>MPDAGGGAAGTEDLSGRGEYLVPDVLEPGLTVVLVGTAPSRISAAARAYYANPTNKFWWVLHEVGLTPRQLEPREYPLLPGFGIGLTDVAKRHSGVDAALPSGAWRPLELRAKVARYAPRLVAFTSKRGASEVLGVATGRLPYGPQPEPLEGAEVWVLPSTSPLGHTHFQLEPWRALAARVATLRAAG</sequence>
<gene>
    <name evidence="5" type="ORF">GCM10017781_26460</name>
    <name evidence="6" type="ORF">HNQ07_002602</name>
</gene>